<organism evidence="1 2">
    <name type="scientific">Sphingobacterium haloxyli</name>
    <dbReference type="NCBI Taxonomy" id="2100533"/>
    <lineage>
        <taxon>Bacteria</taxon>
        <taxon>Pseudomonadati</taxon>
        <taxon>Bacteroidota</taxon>
        <taxon>Sphingobacteriia</taxon>
        <taxon>Sphingobacteriales</taxon>
        <taxon>Sphingobacteriaceae</taxon>
        <taxon>Sphingobacterium</taxon>
    </lineage>
</organism>
<dbReference type="AlphaFoldDB" id="A0A2S9J4D6"/>
<keyword evidence="2" id="KW-1185">Reference proteome</keyword>
<gene>
    <name evidence="1" type="ORF">C5745_09960</name>
</gene>
<dbReference type="EMBL" id="PVBQ01000006">
    <property type="protein sequence ID" value="PRD47622.1"/>
    <property type="molecule type" value="Genomic_DNA"/>
</dbReference>
<dbReference type="RefSeq" id="WP_105716845.1">
    <property type="nucleotide sequence ID" value="NZ_PVBQ01000006.1"/>
</dbReference>
<protein>
    <submittedName>
        <fullName evidence="1">Uncharacterized protein</fullName>
    </submittedName>
</protein>
<reference evidence="1 2" key="1">
    <citation type="submission" date="2018-02" db="EMBL/GenBank/DDBJ databases">
        <title>The draft genome of Sphingobacterium sp. 5JN-11.</title>
        <authorList>
            <person name="Liu L."/>
            <person name="Li L."/>
            <person name="Liang L."/>
            <person name="Zhang X."/>
            <person name="Wang T."/>
        </authorList>
    </citation>
    <scope>NUCLEOTIDE SEQUENCE [LARGE SCALE GENOMIC DNA]</scope>
    <source>
        <strain evidence="1 2">5JN-11</strain>
    </source>
</reference>
<comment type="caution">
    <text evidence="1">The sequence shown here is derived from an EMBL/GenBank/DDBJ whole genome shotgun (WGS) entry which is preliminary data.</text>
</comment>
<evidence type="ECO:0000313" key="2">
    <source>
        <dbReference type="Proteomes" id="UP000239711"/>
    </source>
</evidence>
<evidence type="ECO:0000313" key="1">
    <source>
        <dbReference type="EMBL" id="PRD47622.1"/>
    </source>
</evidence>
<sequence length="70" mass="8028">MTADEIFKVMLENPVLLEKYGLTKEELENMSLSKPSQHDIIEVIKMIVIGIENQQPESSINSQIKTHFNI</sequence>
<name>A0A2S9J4D6_9SPHI</name>
<accession>A0A2S9J4D6</accession>
<proteinExistence type="predicted"/>
<dbReference type="Proteomes" id="UP000239711">
    <property type="component" value="Unassembled WGS sequence"/>
</dbReference>